<evidence type="ECO:0000313" key="3">
    <source>
        <dbReference type="Proteomes" id="UP000186165"/>
    </source>
</evidence>
<evidence type="ECO:0000313" key="2">
    <source>
        <dbReference type="EMBL" id="APE95331.1"/>
    </source>
</evidence>
<evidence type="ECO:0000259" key="1">
    <source>
        <dbReference type="Pfam" id="PF04230"/>
    </source>
</evidence>
<sequence length="427" mass="48148">MDDILFISDTSDGQNWGCYETSRQLRNLLLESVDIQYTVFLNEIRDPIRTTVPPSLSDVQYLIGESSKIFESSSPIYRRFLDHGLRPAKHVFDIYPRVMDQFENKSELFLKSKLFGKYFPDPGNIDQVVINGEGSIHGNRIKSRILLFFAYIWRVKLDKPTHIVNHTLQIDTPELKEMIKVIYPQLNSIAFREPISKLEYHSKIGDTNNTIQAADTAWLLDDCLTKTDLNTILRQGGMSVWHPTEIQPSFDFTDRYVCVSGGSGFGHGKEDSEKIAEIIRSLLDNNIDANILLVAPAQHDEHILLRVAEGFNLPLAKVSNNSLVGASIIGNSELYLGGRWHGSIFALLNGARLVNFKANTFKMRGLKDMTNHPYQIYPSQQAGNKADEIAKSVISGLDKSIGDGQEKMIKSLQSMSRKNLDGVREDV</sequence>
<feature type="domain" description="Polysaccharide pyruvyl transferase" evidence="1">
    <location>
        <begin position="83"/>
        <end position="352"/>
    </location>
</feature>
<dbReference type="GeneID" id="30417398"/>
<dbReference type="PANTHER" id="PTHR36836:SF1">
    <property type="entry name" value="COLANIC ACID BIOSYNTHESIS PROTEIN WCAK"/>
    <property type="match status" value="1"/>
</dbReference>
<protein>
    <recommendedName>
        <fullName evidence="1">Polysaccharide pyruvyl transferase domain-containing protein</fullName>
    </recommendedName>
</protein>
<organism evidence="2 3">
    <name type="scientific">Halodesulfurarchaeum formicicum</name>
    <dbReference type="NCBI Taxonomy" id="1873524"/>
    <lineage>
        <taxon>Archaea</taxon>
        <taxon>Methanobacteriati</taxon>
        <taxon>Methanobacteriota</taxon>
        <taxon>Stenosarchaea group</taxon>
        <taxon>Halobacteria</taxon>
        <taxon>Halobacteriales</taxon>
        <taxon>Halobacteriaceae</taxon>
        <taxon>Halodesulfurarchaeum</taxon>
    </lineage>
</organism>
<dbReference type="OrthoDB" id="346402at2157"/>
<dbReference type="PANTHER" id="PTHR36836">
    <property type="entry name" value="COLANIC ACID BIOSYNTHESIS PROTEIN WCAK"/>
    <property type="match status" value="1"/>
</dbReference>
<dbReference type="AlphaFoldDB" id="A0A1J1AC21"/>
<reference evidence="3" key="1">
    <citation type="submission" date="2016-08" db="EMBL/GenBank/DDBJ databases">
        <title>Discovery of first anaerobic lithoheterotrophic haloarchae widely represented in hypersaline habitats.</title>
        <authorList>
            <person name="Sorokin D.Y."/>
            <person name="Kublanov I.V."/>
            <person name="Roman P."/>
            <person name="Sinninghe Damste J.S."/>
            <person name="Golyshin P.N."/>
            <person name="Rojo D."/>
            <person name="Ciordia S."/>
            <person name="Mena Md.C."/>
            <person name="Ferrer M."/>
            <person name="Smedile F."/>
            <person name="Messina E."/>
            <person name="La Cono V."/>
            <person name="Yakimov M.M."/>
        </authorList>
    </citation>
    <scope>NUCLEOTIDE SEQUENCE [LARGE SCALE GENOMIC DNA]</scope>
    <source>
        <strain evidence="3">HSR6</strain>
    </source>
</reference>
<dbReference type="InterPro" id="IPR007345">
    <property type="entry name" value="Polysacch_pyruvyl_Trfase"/>
</dbReference>
<dbReference type="KEGG" id="hhsr:HSR6_0878"/>
<proteinExistence type="predicted"/>
<dbReference type="Pfam" id="PF04230">
    <property type="entry name" value="PS_pyruv_trans"/>
    <property type="match status" value="1"/>
</dbReference>
<dbReference type="EMBL" id="CP016804">
    <property type="protein sequence ID" value="APE95331.1"/>
    <property type="molecule type" value="Genomic_DNA"/>
</dbReference>
<keyword evidence="3" id="KW-1185">Reference proteome</keyword>
<accession>A0A1J1AC21</accession>
<dbReference type="Proteomes" id="UP000186165">
    <property type="component" value="Chromosome"/>
</dbReference>
<gene>
    <name evidence="2" type="ORF">HSR6_0878</name>
</gene>
<name>A0A1J1AC21_9EURY</name>
<dbReference type="RefSeq" id="WP_083426098.1">
    <property type="nucleotide sequence ID" value="NZ_CP016804.1"/>
</dbReference>